<name>A0ABQ9V0Y3_SAGOE</name>
<evidence type="ECO:0000313" key="2">
    <source>
        <dbReference type="EMBL" id="KAK2103016.1"/>
    </source>
</evidence>
<protein>
    <submittedName>
        <fullName evidence="2">Uncharacterized protein</fullName>
    </submittedName>
</protein>
<evidence type="ECO:0000256" key="1">
    <source>
        <dbReference type="SAM" id="MobiDB-lite"/>
    </source>
</evidence>
<dbReference type="EMBL" id="JASSZA010000009">
    <property type="protein sequence ID" value="KAK2103016.1"/>
    <property type="molecule type" value="Genomic_DNA"/>
</dbReference>
<comment type="caution">
    <text evidence="2">The sequence shown here is derived from an EMBL/GenBank/DDBJ whole genome shotgun (WGS) entry which is preliminary data.</text>
</comment>
<keyword evidence="3" id="KW-1185">Reference proteome</keyword>
<dbReference type="Proteomes" id="UP001266305">
    <property type="component" value="Unassembled WGS sequence"/>
</dbReference>
<proteinExistence type="predicted"/>
<organism evidence="2 3">
    <name type="scientific">Saguinus oedipus</name>
    <name type="common">Cotton-top tamarin</name>
    <name type="synonym">Oedipomidas oedipus</name>
    <dbReference type="NCBI Taxonomy" id="9490"/>
    <lineage>
        <taxon>Eukaryota</taxon>
        <taxon>Metazoa</taxon>
        <taxon>Chordata</taxon>
        <taxon>Craniata</taxon>
        <taxon>Vertebrata</taxon>
        <taxon>Euteleostomi</taxon>
        <taxon>Mammalia</taxon>
        <taxon>Eutheria</taxon>
        <taxon>Euarchontoglires</taxon>
        <taxon>Primates</taxon>
        <taxon>Haplorrhini</taxon>
        <taxon>Platyrrhini</taxon>
        <taxon>Cebidae</taxon>
        <taxon>Callitrichinae</taxon>
        <taxon>Saguinus</taxon>
    </lineage>
</organism>
<evidence type="ECO:0000313" key="3">
    <source>
        <dbReference type="Proteomes" id="UP001266305"/>
    </source>
</evidence>
<accession>A0ABQ9V0Y3</accession>
<gene>
    <name evidence="2" type="ORF">P7K49_020683</name>
</gene>
<sequence length="180" mass="19075">MAGGHEAKARRPGLLPEGTWLVRVATVLSLKLPLRPGRGAVAEQGHPAPPRMPLSSQADLVKPTYRRSSTKGRCRGSWWLLGGEALTDAGPILGSGGDPHLPPSPHRSLGLSVSWLTSGRWKSRVVAGGDPTLGFLQGWSRHRQGSMEWLPYSEGELQRTGADLPGPVAGLEPLPGPPSP</sequence>
<reference evidence="2 3" key="1">
    <citation type="submission" date="2023-05" db="EMBL/GenBank/DDBJ databases">
        <title>B98-5 Cell Line De Novo Hybrid Assembly: An Optical Mapping Approach.</title>
        <authorList>
            <person name="Kananen K."/>
            <person name="Auerbach J.A."/>
            <person name="Kautto E."/>
            <person name="Blachly J.S."/>
        </authorList>
    </citation>
    <scope>NUCLEOTIDE SEQUENCE [LARGE SCALE GENOMIC DNA]</scope>
    <source>
        <strain evidence="2">B95-8</strain>
        <tissue evidence="2">Cell line</tissue>
    </source>
</reference>
<feature type="region of interest" description="Disordered" evidence="1">
    <location>
        <begin position="155"/>
        <end position="180"/>
    </location>
</feature>